<evidence type="ECO:0000313" key="17">
    <source>
        <dbReference type="Proteomes" id="UP000033187"/>
    </source>
</evidence>
<keyword evidence="5" id="KW-0997">Cell inner membrane</keyword>
<dbReference type="Pfam" id="PF00005">
    <property type="entry name" value="ABC_tran"/>
    <property type="match status" value="1"/>
</dbReference>
<feature type="domain" description="ABC transmembrane type-1" evidence="15">
    <location>
        <begin position="37"/>
        <end position="315"/>
    </location>
</feature>
<sequence length="594" mass="63685">MGPRLPARRVRAKPMSPFKIYCRALRLLAPEWRLASALAVASVAIATVQLAEPVLFGAVVDALSKQEPAAWIIGLWALLGLGGIAASVTVAVIADRLAHRRRLIALSQAFEQAITLPLSYHAASGSGTVIGTVQRGSDELFWLWLSSLREQLSALIGIVFLVPLAISIDWRMATILGVLAVCFTALNFFVISKTSGGQMRVDRYHSNVLGRVGDVIGNVTIVQSYARLVAEADALRAMIGQLLNEQYPLLTWWGILTVLQRGAATIAMIAIFAMGAYLSSRGELTVGEIVSFVAFANLLIGKLDQLSAFAVRMIQAAPKIAALFELLDEKSAIVERPDAKPLVDVKGHVVFDDVSLKFPGSSQGVFDLTFEVNPGQTIALVGPTGSGKTTTLALLQRLRDPDRGRILIDGHDIGDVTLSSLRHSIAVVFQDAGLFNRSIGENIRIGRPGADDAAVFHAAQLAEAESFISTKPGGYDYVIGERGASLSGGERQRIAIARAILKDAPILVLDEATSALDAETESRIKRAIDTLRSGRTTFIIAHRLSTVTQADQILVLEHGKIVERGSYEELANANGLFARMVAAGGFTVPKATLD</sequence>
<evidence type="ECO:0000259" key="14">
    <source>
        <dbReference type="PROSITE" id="PS50893"/>
    </source>
</evidence>
<evidence type="ECO:0000256" key="1">
    <source>
        <dbReference type="ARBA" id="ARBA00004651"/>
    </source>
</evidence>
<dbReference type="SUPFAM" id="SSF90123">
    <property type="entry name" value="ABC transporter transmembrane region"/>
    <property type="match status" value="1"/>
</dbReference>
<comment type="subcellular location">
    <subcellularLocation>
        <location evidence="1">Cell membrane</location>
        <topology evidence="1">Multi-pass membrane protein</topology>
    </subcellularLocation>
</comment>
<keyword evidence="10" id="KW-1278">Translocase</keyword>
<keyword evidence="4" id="KW-1003">Cell membrane</keyword>
<dbReference type="PROSITE" id="PS50929">
    <property type="entry name" value="ABC_TM1F"/>
    <property type="match status" value="1"/>
</dbReference>
<organism evidence="16 17">
    <name type="scientific">Candidatus Filomicrobium marinum</name>
    <dbReference type="NCBI Taxonomy" id="1608628"/>
    <lineage>
        <taxon>Bacteria</taxon>
        <taxon>Pseudomonadati</taxon>
        <taxon>Pseudomonadota</taxon>
        <taxon>Alphaproteobacteria</taxon>
        <taxon>Hyphomicrobiales</taxon>
        <taxon>Hyphomicrobiaceae</taxon>
        <taxon>Filomicrobium</taxon>
    </lineage>
</organism>
<keyword evidence="8" id="KW-0547">Nucleotide-binding</keyword>
<dbReference type="InterPro" id="IPR003593">
    <property type="entry name" value="AAA+_ATPase"/>
</dbReference>
<gene>
    <name evidence="16" type="primary">ndvA</name>
    <name evidence="16" type="ORF">YBN1229_v1_2150</name>
</gene>
<dbReference type="GO" id="GO:0005886">
    <property type="term" value="C:plasma membrane"/>
    <property type="evidence" value="ECO:0007669"/>
    <property type="project" value="UniProtKB-SubCell"/>
</dbReference>
<evidence type="ECO:0000256" key="7">
    <source>
        <dbReference type="ARBA" id="ARBA00022692"/>
    </source>
</evidence>
<dbReference type="KEGG" id="fiy:BN1229_v1_2150"/>
<dbReference type="Proteomes" id="UP000033187">
    <property type="component" value="Chromosome 1"/>
</dbReference>
<dbReference type="InterPro" id="IPR003439">
    <property type="entry name" value="ABC_transporter-like_ATP-bd"/>
</dbReference>
<dbReference type="NCBIfam" id="TIGR01192">
    <property type="entry name" value="chvA"/>
    <property type="match status" value="1"/>
</dbReference>
<dbReference type="InterPro" id="IPR036640">
    <property type="entry name" value="ABC1_TM_sf"/>
</dbReference>
<evidence type="ECO:0000256" key="5">
    <source>
        <dbReference type="ARBA" id="ARBA00022519"/>
    </source>
</evidence>
<feature type="transmembrane region" description="Helical" evidence="13">
    <location>
        <begin position="174"/>
        <end position="191"/>
    </location>
</feature>
<keyword evidence="9 16" id="KW-0067">ATP-binding</keyword>
<keyword evidence="12 13" id="KW-0472">Membrane</keyword>
<keyword evidence="11 13" id="KW-1133">Transmembrane helix</keyword>
<dbReference type="Pfam" id="PF00664">
    <property type="entry name" value="ABC_membrane"/>
    <property type="match status" value="1"/>
</dbReference>
<evidence type="ECO:0000256" key="6">
    <source>
        <dbReference type="ARBA" id="ARBA00022597"/>
    </source>
</evidence>
<dbReference type="InterPro" id="IPR005896">
    <property type="entry name" value="NdvA"/>
</dbReference>
<dbReference type="PANTHER" id="PTHR43394">
    <property type="entry name" value="ATP-DEPENDENT PERMEASE MDL1, MITOCHONDRIAL"/>
    <property type="match status" value="1"/>
</dbReference>
<feature type="domain" description="ABC transporter" evidence="14">
    <location>
        <begin position="349"/>
        <end position="583"/>
    </location>
</feature>
<accession>A0A0D6JG64</accession>
<evidence type="ECO:0000259" key="15">
    <source>
        <dbReference type="PROSITE" id="PS50929"/>
    </source>
</evidence>
<dbReference type="AlphaFoldDB" id="A0A0D6JG64"/>
<dbReference type="InterPro" id="IPR011527">
    <property type="entry name" value="ABC1_TM_dom"/>
</dbReference>
<proteinExistence type="inferred from homology"/>
<dbReference type="Gene3D" id="1.20.1560.10">
    <property type="entry name" value="ABC transporter type 1, transmembrane domain"/>
    <property type="match status" value="1"/>
</dbReference>
<keyword evidence="3" id="KW-0813">Transport</keyword>
<dbReference type="PROSITE" id="PS50893">
    <property type="entry name" value="ABC_TRANSPORTER_2"/>
    <property type="match status" value="1"/>
</dbReference>
<dbReference type="Gene3D" id="3.40.50.300">
    <property type="entry name" value="P-loop containing nucleotide triphosphate hydrolases"/>
    <property type="match status" value="1"/>
</dbReference>
<dbReference type="EC" id="3.6.3.42" evidence="16"/>
<dbReference type="SMART" id="SM00382">
    <property type="entry name" value="AAA"/>
    <property type="match status" value="1"/>
</dbReference>
<dbReference type="GO" id="GO:0005524">
    <property type="term" value="F:ATP binding"/>
    <property type="evidence" value="ECO:0007669"/>
    <property type="project" value="UniProtKB-KW"/>
</dbReference>
<dbReference type="InterPro" id="IPR039421">
    <property type="entry name" value="Type_1_exporter"/>
</dbReference>
<dbReference type="EMBL" id="LN829119">
    <property type="protein sequence ID" value="CPR19403.1"/>
    <property type="molecule type" value="Genomic_DNA"/>
</dbReference>
<evidence type="ECO:0000256" key="2">
    <source>
        <dbReference type="ARBA" id="ARBA00005417"/>
    </source>
</evidence>
<evidence type="ECO:0000313" key="16">
    <source>
        <dbReference type="EMBL" id="CPR19403.1"/>
    </source>
</evidence>
<dbReference type="GO" id="GO:0016887">
    <property type="term" value="F:ATP hydrolysis activity"/>
    <property type="evidence" value="ECO:0007669"/>
    <property type="project" value="InterPro"/>
</dbReference>
<feature type="transmembrane region" description="Helical" evidence="13">
    <location>
        <begin position="69"/>
        <end position="94"/>
    </location>
</feature>
<evidence type="ECO:0000256" key="11">
    <source>
        <dbReference type="ARBA" id="ARBA00022989"/>
    </source>
</evidence>
<dbReference type="GO" id="GO:0015441">
    <property type="term" value="F:ABC-type beta-glucan transporter activity"/>
    <property type="evidence" value="ECO:0007669"/>
    <property type="project" value="InterPro"/>
</dbReference>
<dbReference type="NCBIfam" id="NF010178">
    <property type="entry name" value="PRK13657.1"/>
    <property type="match status" value="1"/>
</dbReference>
<dbReference type="PROSITE" id="PS00211">
    <property type="entry name" value="ABC_TRANSPORTER_1"/>
    <property type="match status" value="1"/>
</dbReference>
<evidence type="ECO:0000256" key="4">
    <source>
        <dbReference type="ARBA" id="ARBA00022475"/>
    </source>
</evidence>
<keyword evidence="17" id="KW-1185">Reference proteome</keyword>
<keyword evidence="7 13" id="KW-0812">Transmembrane</keyword>
<dbReference type="InterPro" id="IPR017871">
    <property type="entry name" value="ABC_transporter-like_CS"/>
</dbReference>
<evidence type="ECO:0000256" key="13">
    <source>
        <dbReference type="SAM" id="Phobius"/>
    </source>
</evidence>
<dbReference type="CDD" id="cd18562">
    <property type="entry name" value="ABC_6TM_NdvA_beta-glucan_exporter_like"/>
    <property type="match status" value="1"/>
</dbReference>
<reference evidence="17" key="1">
    <citation type="submission" date="2015-02" db="EMBL/GenBank/DDBJ databases">
        <authorList>
            <person name="Chooi Y.-H."/>
        </authorList>
    </citation>
    <scope>NUCLEOTIDE SEQUENCE [LARGE SCALE GENOMIC DNA]</scope>
    <source>
        <strain evidence="17">strain Y</strain>
    </source>
</reference>
<evidence type="ECO:0000256" key="8">
    <source>
        <dbReference type="ARBA" id="ARBA00022741"/>
    </source>
</evidence>
<evidence type="ECO:0000256" key="3">
    <source>
        <dbReference type="ARBA" id="ARBA00022448"/>
    </source>
</evidence>
<keyword evidence="6" id="KW-0762">Sugar transport</keyword>
<name>A0A0D6JG64_9HYPH</name>
<dbReference type="SUPFAM" id="SSF52540">
    <property type="entry name" value="P-loop containing nucleoside triphosphate hydrolases"/>
    <property type="match status" value="1"/>
</dbReference>
<dbReference type="GO" id="GO:0015421">
    <property type="term" value="F:ABC-type oligopeptide transporter activity"/>
    <property type="evidence" value="ECO:0007669"/>
    <property type="project" value="TreeGrafter"/>
</dbReference>
<dbReference type="FunFam" id="3.40.50.300:FF:000221">
    <property type="entry name" value="Multidrug ABC transporter ATP-binding protein"/>
    <property type="match status" value="1"/>
</dbReference>
<feature type="transmembrane region" description="Helical" evidence="13">
    <location>
        <begin position="250"/>
        <end position="278"/>
    </location>
</feature>
<keyword evidence="16" id="KW-0378">Hydrolase</keyword>
<evidence type="ECO:0000256" key="12">
    <source>
        <dbReference type="ARBA" id="ARBA00023136"/>
    </source>
</evidence>
<dbReference type="PANTHER" id="PTHR43394:SF1">
    <property type="entry name" value="ATP-BINDING CASSETTE SUB-FAMILY B MEMBER 10, MITOCHONDRIAL"/>
    <property type="match status" value="1"/>
</dbReference>
<protein>
    <submittedName>
        <fullName evidence="16">Beta-(1--&gt;2)glucan export ATP-binding/permease protein NdvA</fullName>
        <ecNumber evidence="16">3.6.3.42</ecNumber>
    </submittedName>
</protein>
<evidence type="ECO:0000256" key="10">
    <source>
        <dbReference type="ARBA" id="ARBA00022967"/>
    </source>
</evidence>
<dbReference type="InterPro" id="IPR027417">
    <property type="entry name" value="P-loop_NTPase"/>
</dbReference>
<evidence type="ECO:0000256" key="9">
    <source>
        <dbReference type="ARBA" id="ARBA00022840"/>
    </source>
</evidence>
<comment type="similarity">
    <text evidence="2">Belongs to the ABC transporter superfamily.</text>
</comment>